<gene>
    <name evidence="2" type="ORF">HNP98_002202</name>
</gene>
<proteinExistence type="predicted"/>
<keyword evidence="3" id="KW-1185">Reference proteome</keyword>
<dbReference type="Proteomes" id="UP000779507">
    <property type="component" value="Unassembled WGS sequence"/>
</dbReference>
<feature type="domain" description="HTH cro/C1-type" evidence="1">
    <location>
        <begin position="16"/>
        <end position="70"/>
    </location>
</feature>
<evidence type="ECO:0000313" key="2">
    <source>
        <dbReference type="EMBL" id="NRT19373.1"/>
    </source>
</evidence>
<sequence>MNSIYDARHKSIVNRLTAIRTDAGISQTQLATALEIGQSDVSKVEQGQRRLDIVELVEWLAALEYDLFSFLSEVGLLVPLAPAAPVVNVASEFVPDPAHVVAVTGGTEIRLVGSGTHHDIVLANADIAGYRAVEAEAVRLFRSLNDGSLGLQNREAIRVALDFAIRRLPLLNPSDVYRHIIYRLYVREFSLKSPKQSWVRAGGEALELFIEDLYKSRLLSEGIEVEALIAKDRRLAALEEMGISDRVGAAKLDIALYGIHEGKRYIFGGLHVKASLAERVTDDVPCSEIMMAAGYFSGLWTFDAKDHPPRSLVNYGELGTSLTGKPTAKRLYIERDGSFSICFCYNTRTAASYHKTPSQRRIVVSTLAPDKDTLPSVVLAAWQDFKKARGLK</sequence>
<dbReference type="SUPFAM" id="SSF47413">
    <property type="entry name" value="lambda repressor-like DNA-binding domains"/>
    <property type="match status" value="1"/>
</dbReference>
<protein>
    <submittedName>
        <fullName evidence="2">Transcriptional regulator with XRE-family HTH domain</fullName>
    </submittedName>
</protein>
<reference evidence="2 3" key="1">
    <citation type="submission" date="2020-05" db="EMBL/GenBank/DDBJ databases">
        <title>Genomic Encyclopedia of Type Strains, Phase IV (KMG-V): Genome sequencing to study the core and pangenomes of soil and plant-associated prokaryotes.</title>
        <authorList>
            <person name="Whitman W."/>
        </authorList>
    </citation>
    <scope>NUCLEOTIDE SEQUENCE [LARGE SCALE GENOMIC DNA]</scope>
    <source>
        <strain evidence="2 3">9A</strain>
    </source>
</reference>
<dbReference type="Gene3D" id="1.10.260.40">
    <property type="entry name" value="lambda repressor-like DNA-binding domains"/>
    <property type="match status" value="1"/>
</dbReference>
<dbReference type="PROSITE" id="PS50943">
    <property type="entry name" value="HTH_CROC1"/>
    <property type="match status" value="1"/>
</dbReference>
<dbReference type="EMBL" id="JABSNP010000009">
    <property type="protein sequence ID" value="NRT19373.1"/>
    <property type="molecule type" value="Genomic_DNA"/>
</dbReference>
<comment type="caution">
    <text evidence="2">The sequence shown here is derived from an EMBL/GenBank/DDBJ whole genome shotgun (WGS) entry which is preliminary data.</text>
</comment>
<dbReference type="Pfam" id="PF01381">
    <property type="entry name" value="HTH_3"/>
    <property type="match status" value="1"/>
</dbReference>
<evidence type="ECO:0000313" key="3">
    <source>
        <dbReference type="Proteomes" id="UP000779507"/>
    </source>
</evidence>
<dbReference type="InterPro" id="IPR010982">
    <property type="entry name" value="Lambda_DNA-bd_dom_sf"/>
</dbReference>
<dbReference type="InterPro" id="IPR001387">
    <property type="entry name" value="Cro/C1-type_HTH"/>
</dbReference>
<dbReference type="CDD" id="cd00093">
    <property type="entry name" value="HTH_XRE"/>
    <property type="match status" value="1"/>
</dbReference>
<name>A0ABX2FQC9_9BACT</name>
<organism evidence="2 3">
    <name type="scientific">Hymenobacter caeli</name>
    <dbReference type="NCBI Taxonomy" id="2735894"/>
    <lineage>
        <taxon>Bacteria</taxon>
        <taxon>Pseudomonadati</taxon>
        <taxon>Bacteroidota</taxon>
        <taxon>Cytophagia</taxon>
        <taxon>Cytophagales</taxon>
        <taxon>Hymenobacteraceae</taxon>
        <taxon>Hymenobacter</taxon>
    </lineage>
</organism>
<dbReference type="SMART" id="SM00530">
    <property type="entry name" value="HTH_XRE"/>
    <property type="match status" value="1"/>
</dbReference>
<dbReference type="RefSeq" id="WP_173810104.1">
    <property type="nucleotide sequence ID" value="NZ_JABSNP010000009.1"/>
</dbReference>
<evidence type="ECO:0000259" key="1">
    <source>
        <dbReference type="PROSITE" id="PS50943"/>
    </source>
</evidence>
<accession>A0ABX2FQC9</accession>